<dbReference type="EMBL" id="JAPMOS010000049">
    <property type="protein sequence ID" value="KAJ4457311.1"/>
    <property type="molecule type" value="Genomic_DNA"/>
</dbReference>
<dbReference type="InterPro" id="IPR002347">
    <property type="entry name" value="SDR_fam"/>
</dbReference>
<organism evidence="3 4">
    <name type="scientific">Paratrimastix pyriformis</name>
    <dbReference type="NCBI Taxonomy" id="342808"/>
    <lineage>
        <taxon>Eukaryota</taxon>
        <taxon>Metamonada</taxon>
        <taxon>Preaxostyla</taxon>
        <taxon>Paratrimastigidae</taxon>
        <taxon>Paratrimastix</taxon>
    </lineage>
</organism>
<comment type="caution">
    <text evidence="3">The sequence shown here is derived from an EMBL/GenBank/DDBJ whole genome shotgun (WGS) entry which is preliminary data.</text>
</comment>
<evidence type="ECO:0000313" key="4">
    <source>
        <dbReference type="Proteomes" id="UP001141327"/>
    </source>
</evidence>
<name>A0ABQ8UFX4_9EUKA</name>
<evidence type="ECO:0000256" key="1">
    <source>
        <dbReference type="ARBA" id="ARBA00006484"/>
    </source>
</evidence>
<gene>
    <name evidence="3" type="ORF">PAPYR_7228</name>
</gene>
<dbReference type="SUPFAM" id="SSF51735">
    <property type="entry name" value="NAD(P)-binding Rossmann-fold domains"/>
    <property type="match status" value="1"/>
</dbReference>
<evidence type="ECO:0000313" key="3">
    <source>
        <dbReference type="EMBL" id="KAJ4457311.1"/>
    </source>
</evidence>
<dbReference type="PANTHER" id="PTHR43669">
    <property type="entry name" value="5-KETO-D-GLUCONATE 5-REDUCTASE"/>
    <property type="match status" value="1"/>
</dbReference>
<dbReference type="PANTHER" id="PTHR43669:SF3">
    <property type="entry name" value="ALCOHOL DEHYDROGENASE, PUTATIVE (AFU_ORTHOLOGUE AFUA_3G03445)-RELATED"/>
    <property type="match status" value="1"/>
</dbReference>
<dbReference type="Pfam" id="PF00106">
    <property type="entry name" value="adh_short"/>
    <property type="match status" value="1"/>
</dbReference>
<keyword evidence="4" id="KW-1185">Reference proteome</keyword>
<dbReference type="Proteomes" id="UP001141327">
    <property type="component" value="Unassembled WGS sequence"/>
</dbReference>
<keyword evidence="2" id="KW-0560">Oxidoreductase</keyword>
<dbReference type="PRINTS" id="PR00081">
    <property type="entry name" value="GDHRDH"/>
</dbReference>
<dbReference type="InterPro" id="IPR036291">
    <property type="entry name" value="NAD(P)-bd_dom_sf"/>
</dbReference>
<accession>A0ABQ8UFX4</accession>
<evidence type="ECO:0000256" key="2">
    <source>
        <dbReference type="ARBA" id="ARBA00023002"/>
    </source>
</evidence>
<dbReference type="Gene3D" id="3.40.50.720">
    <property type="entry name" value="NAD(P)-binding Rossmann-like Domain"/>
    <property type="match status" value="1"/>
</dbReference>
<dbReference type="CDD" id="cd05233">
    <property type="entry name" value="SDR_c"/>
    <property type="match status" value="1"/>
</dbReference>
<protein>
    <submittedName>
        <fullName evidence="3">Uncharacterized protein</fullName>
    </submittedName>
</protein>
<proteinExistence type="inferred from homology"/>
<reference evidence="3" key="1">
    <citation type="journal article" date="2022" name="bioRxiv">
        <title>Genomics of Preaxostyla Flagellates Illuminates Evolutionary Transitions and the Path Towards Mitochondrial Loss.</title>
        <authorList>
            <person name="Novak L.V.F."/>
            <person name="Treitli S.C."/>
            <person name="Pyrih J."/>
            <person name="Halakuc P."/>
            <person name="Pipaliya S.V."/>
            <person name="Vacek V."/>
            <person name="Brzon O."/>
            <person name="Soukal P."/>
            <person name="Eme L."/>
            <person name="Dacks J.B."/>
            <person name="Karnkowska A."/>
            <person name="Elias M."/>
            <person name="Hampl V."/>
        </authorList>
    </citation>
    <scope>NUCLEOTIDE SEQUENCE</scope>
    <source>
        <strain evidence="3">RCP-MX</strain>
    </source>
</reference>
<comment type="similarity">
    <text evidence="1">Belongs to the short-chain dehydrogenases/reductases (SDR) family.</text>
</comment>
<sequence>MLSTDPVPSPAKKRVACVLGGLGGIGHSVSRVLDQNCWTVIIGSRNAAGLNQAADSSHVVPLPGSPSDPAVWAALQNLAERSFADCIDCIIVSTGNLEFVSSLDMTRGQVEAAMDAHFYPALNALQYATRQARRNPDSRCVVIFVGSTLCHEAEMDAGPYVVAKHALLGLYRAACEDQFGLESRLAVKIICPPNVDTPLWTKAGLATGVPRPEGPDDSTEEPLKAETIAQQIYDQITQSFSKWEI</sequence>